<dbReference type="SUPFAM" id="SSF55781">
    <property type="entry name" value="GAF domain-like"/>
    <property type="match status" value="1"/>
</dbReference>
<evidence type="ECO:0000313" key="7">
    <source>
        <dbReference type="Proteomes" id="UP000242367"/>
    </source>
</evidence>
<dbReference type="SMART" id="SM00346">
    <property type="entry name" value="HTH_ICLR"/>
    <property type="match status" value="1"/>
</dbReference>
<dbReference type="InterPro" id="IPR036388">
    <property type="entry name" value="WH-like_DNA-bd_sf"/>
</dbReference>
<evidence type="ECO:0000259" key="5">
    <source>
        <dbReference type="PROSITE" id="PS51078"/>
    </source>
</evidence>
<keyword evidence="1" id="KW-0805">Transcription regulation</keyword>
<dbReference type="InterPro" id="IPR029016">
    <property type="entry name" value="GAF-like_dom_sf"/>
</dbReference>
<dbReference type="Gene3D" id="3.30.450.40">
    <property type="match status" value="1"/>
</dbReference>
<dbReference type="AlphaFoldDB" id="A0A2P4UDN6"/>
<evidence type="ECO:0000256" key="2">
    <source>
        <dbReference type="ARBA" id="ARBA00023125"/>
    </source>
</evidence>
<dbReference type="InterPro" id="IPR036390">
    <property type="entry name" value="WH_DNA-bd_sf"/>
</dbReference>
<evidence type="ECO:0000256" key="1">
    <source>
        <dbReference type="ARBA" id="ARBA00023015"/>
    </source>
</evidence>
<dbReference type="InterPro" id="IPR014757">
    <property type="entry name" value="Tscrpt_reg_IclR_C"/>
</dbReference>
<feature type="domain" description="HTH iclR-type" evidence="4">
    <location>
        <begin position="1"/>
        <end position="44"/>
    </location>
</feature>
<dbReference type="Pfam" id="PF01614">
    <property type="entry name" value="IclR_C"/>
    <property type="match status" value="1"/>
</dbReference>
<dbReference type="PANTHER" id="PTHR30136:SF35">
    <property type="entry name" value="HTH-TYPE TRANSCRIPTIONAL REGULATOR RV1719"/>
    <property type="match status" value="1"/>
</dbReference>
<dbReference type="GO" id="GO:0003700">
    <property type="term" value="F:DNA-binding transcription factor activity"/>
    <property type="evidence" value="ECO:0007669"/>
    <property type="project" value="TreeGrafter"/>
</dbReference>
<dbReference type="Gene3D" id="1.10.10.10">
    <property type="entry name" value="Winged helix-like DNA-binding domain superfamily/Winged helix DNA-binding domain"/>
    <property type="match status" value="1"/>
</dbReference>
<dbReference type="SUPFAM" id="SSF46785">
    <property type="entry name" value="Winged helix' DNA-binding domain"/>
    <property type="match status" value="1"/>
</dbReference>
<dbReference type="PROSITE" id="PS51077">
    <property type="entry name" value="HTH_ICLR"/>
    <property type="match status" value="1"/>
</dbReference>
<gene>
    <name evidence="6" type="primary">kdgR</name>
    <name evidence="6" type="ORF">BTM25_43190</name>
</gene>
<reference evidence="6 7" key="1">
    <citation type="journal article" date="2017" name="Chemistry">
        <title>Isolation, Biosynthesis and Chemical Modifications of Rubterolones A-F: Rare Tropolone Alkaloids from Actinomadura sp. 5-2.</title>
        <authorList>
            <person name="Guo H."/>
            <person name="Benndorf R."/>
            <person name="Leichnitz D."/>
            <person name="Klassen J.L."/>
            <person name="Vollmers J."/>
            <person name="Gorls H."/>
            <person name="Steinacker M."/>
            <person name="Weigel C."/>
            <person name="Dahse H.M."/>
            <person name="Kaster A.K."/>
            <person name="de Beer Z.W."/>
            <person name="Poulsen M."/>
            <person name="Beemelmanns C."/>
        </authorList>
    </citation>
    <scope>NUCLEOTIDE SEQUENCE [LARGE SCALE GENOMIC DNA]</scope>
    <source>
        <strain evidence="6 7">5-2</strain>
    </source>
</reference>
<dbReference type="PROSITE" id="PS51078">
    <property type="entry name" value="ICLR_ED"/>
    <property type="match status" value="1"/>
</dbReference>
<feature type="domain" description="IclR-ED" evidence="5">
    <location>
        <begin position="45"/>
        <end position="227"/>
    </location>
</feature>
<organism evidence="6 7">
    <name type="scientific">Actinomadura rubteroloni</name>
    <dbReference type="NCBI Taxonomy" id="1926885"/>
    <lineage>
        <taxon>Bacteria</taxon>
        <taxon>Bacillati</taxon>
        <taxon>Actinomycetota</taxon>
        <taxon>Actinomycetes</taxon>
        <taxon>Streptosporangiales</taxon>
        <taxon>Thermomonosporaceae</taxon>
        <taxon>Actinomadura</taxon>
    </lineage>
</organism>
<evidence type="ECO:0000259" key="4">
    <source>
        <dbReference type="PROSITE" id="PS51077"/>
    </source>
</evidence>
<dbReference type="EMBL" id="MTBP01000003">
    <property type="protein sequence ID" value="POM23167.1"/>
    <property type="molecule type" value="Genomic_DNA"/>
</dbReference>
<dbReference type="InterPro" id="IPR005471">
    <property type="entry name" value="Tscrpt_reg_IclR_N"/>
</dbReference>
<dbReference type="InterPro" id="IPR050707">
    <property type="entry name" value="HTH_MetabolicPath_Reg"/>
</dbReference>
<proteinExistence type="predicted"/>
<sequence length="227" mass="24624">MIRVNQVARDMGLSRSTVHRMLATLSHHDFVEQDEFSRAYKPGPALVDIGLSVVQNIDVRALSHGMLVQLRDLTNETTHLATLRGTDVIYLDSVESNQGVRTGSRMGWVLPAHATAAGKALLAEKNDAELAALYPTGRLPAATSRAITTLDELREHLTEVRHLGYAMNKAESEDDVSAVATVVRDNRGRVRGAIAATAPRSRCDDAWFKSTATATMSVAHQLGQLTG</sequence>
<accession>A0A2P4UDN6</accession>
<dbReference type="Proteomes" id="UP000242367">
    <property type="component" value="Unassembled WGS sequence"/>
</dbReference>
<dbReference type="Pfam" id="PF09339">
    <property type="entry name" value="HTH_IclR"/>
    <property type="match status" value="1"/>
</dbReference>
<dbReference type="GO" id="GO:0045892">
    <property type="term" value="P:negative regulation of DNA-templated transcription"/>
    <property type="evidence" value="ECO:0007669"/>
    <property type="project" value="TreeGrafter"/>
</dbReference>
<dbReference type="PANTHER" id="PTHR30136">
    <property type="entry name" value="HELIX-TURN-HELIX TRANSCRIPTIONAL REGULATOR, ICLR FAMILY"/>
    <property type="match status" value="1"/>
</dbReference>
<comment type="caution">
    <text evidence="6">The sequence shown here is derived from an EMBL/GenBank/DDBJ whole genome shotgun (WGS) entry which is preliminary data.</text>
</comment>
<dbReference type="GO" id="GO:0003677">
    <property type="term" value="F:DNA binding"/>
    <property type="evidence" value="ECO:0007669"/>
    <property type="project" value="UniProtKB-KW"/>
</dbReference>
<keyword evidence="3" id="KW-0804">Transcription</keyword>
<evidence type="ECO:0000313" key="6">
    <source>
        <dbReference type="EMBL" id="POM23167.1"/>
    </source>
</evidence>
<keyword evidence="7" id="KW-1185">Reference proteome</keyword>
<protein>
    <submittedName>
        <fullName evidence="6">Transcriptional regulator KdgR</fullName>
    </submittedName>
</protein>
<keyword evidence="2" id="KW-0238">DNA-binding</keyword>
<name>A0A2P4UDN6_9ACTN</name>
<evidence type="ECO:0000256" key="3">
    <source>
        <dbReference type="ARBA" id="ARBA00023163"/>
    </source>
</evidence>